<evidence type="ECO:0000259" key="5">
    <source>
        <dbReference type="Pfam" id="PF00326"/>
    </source>
</evidence>
<feature type="domain" description="Peptidase S9 prolyl oligopeptidase catalytic" evidence="5">
    <location>
        <begin position="552"/>
        <end position="754"/>
    </location>
</feature>
<dbReference type="GO" id="GO:0006508">
    <property type="term" value="P:proteolysis"/>
    <property type="evidence" value="ECO:0007669"/>
    <property type="project" value="UniProtKB-KW"/>
</dbReference>
<dbReference type="PANTHER" id="PTHR42881">
    <property type="entry name" value="PROLYL ENDOPEPTIDASE"/>
    <property type="match status" value="1"/>
</dbReference>
<proteinExistence type="predicted"/>
<dbReference type="Pfam" id="PF00326">
    <property type="entry name" value="Peptidase_S9"/>
    <property type="match status" value="1"/>
</dbReference>
<dbReference type="GO" id="GO:0005829">
    <property type="term" value="C:cytosol"/>
    <property type="evidence" value="ECO:0007669"/>
    <property type="project" value="TreeGrafter"/>
</dbReference>
<feature type="domain" description="Peptidase S9A N-terminal" evidence="6">
    <location>
        <begin position="68"/>
        <end position="443"/>
    </location>
</feature>
<keyword evidence="1" id="KW-0645">Protease</keyword>
<organism evidence="7 8">
    <name type="scientific">Ideonella livida</name>
    <dbReference type="NCBI Taxonomy" id="2707176"/>
    <lineage>
        <taxon>Bacteria</taxon>
        <taxon>Pseudomonadati</taxon>
        <taxon>Pseudomonadota</taxon>
        <taxon>Betaproteobacteria</taxon>
        <taxon>Burkholderiales</taxon>
        <taxon>Sphaerotilaceae</taxon>
        <taxon>Ideonella</taxon>
    </lineage>
</organism>
<dbReference type="SUPFAM" id="SSF50993">
    <property type="entry name" value="Peptidase/esterase 'gauge' domain"/>
    <property type="match status" value="1"/>
</dbReference>
<dbReference type="Proteomes" id="UP000484255">
    <property type="component" value="Unassembled WGS sequence"/>
</dbReference>
<protein>
    <submittedName>
        <fullName evidence="7">S9 family peptidase</fullName>
    </submittedName>
</protein>
<dbReference type="PROSITE" id="PS51318">
    <property type="entry name" value="TAT"/>
    <property type="match status" value="1"/>
</dbReference>
<dbReference type="InterPro" id="IPR001375">
    <property type="entry name" value="Peptidase_S9_cat"/>
</dbReference>
<evidence type="ECO:0000313" key="8">
    <source>
        <dbReference type="Proteomes" id="UP000484255"/>
    </source>
</evidence>
<accession>A0A7C9PE72</accession>
<dbReference type="Pfam" id="PF02897">
    <property type="entry name" value="Peptidase_S9_N"/>
    <property type="match status" value="1"/>
</dbReference>
<dbReference type="EMBL" id="JAAGOH010000001">
    <property type="protein sequence ID" value="NDY89573.1"/>
    <property type="molecule type" value="Genomic_DNA"/>
</dbReference>
<keyword evidence="2" id="KW-0378">Hydrolase</keyword>
<evidence type="ECO:0000256" key="4">
    <source>
        <dbReference type="SAM" id="MobiDB-lite"/>
    </source>
</evidence>
<keyword evidence="3" id="KW-0720">Serine protease</keyword>
<dbReference type="Gene3D" id="3.40.50.1820">
    <property type="entry name" value="alpha/beta hydrolase"/>
    <property type="match status" value="1"/>
</dbReference>
<sequence>MPPRQPHLRHGASAGCPSAPLFTRRHWLGATAALGLGGAAGAAGSTEAVPAPAPAASAPSPLPPAWPQTPDPWQWLETVEAPQALDWVRGQNARTEAALAQPPAHGPTLGALQAEFLDILHDRQRIPAVQRSGDHVYNLWQDAEHPRGLWRRTRVEDYERPEPRWEPLLDLDRLGREDGTGWVWKGAALRGSRALVSLSRGGADALVVREFDLARRDFVPDGFRLPEAKGGLEWLDDDQVLVSTDFGPGTLTTSGYPRQVRLWRRGQPLDQARLLHEAAVDHVAISSRVQRAAHRPVVLLTVHTDFFHARSALWWPDQPQRPPLALDLPDHAEPQLWGEWLLLETRKPWRTGGRDWPAGVLLATPLAGWLQAGPDTAAPAWQAVFEPSARRFLGDWVATASRLVLQVQDDVAHRLEVARPVPRGAWPLQRLPLPHPGSLRVQALRDPQLPMARDRLAEQLLVEYVDFLTPNQQLRIGSDGRGRRTLRSRRKFFDAQGLQAEQAFARSADGTQVPYFLVGPRDGRPRPTLLYGYGGFQVSQDPFYSAVRGRAWLTQGGRFVLANIRGGGEYGPAWHQAALKTRRQRAFDDFIAVAEDLVRRGLTTPRQLGIQGGSNGGLLVGAVMTQRPELFNAVICEVPLLDMQRYHLLLAGASWVGEYGHPDDPEEGAALRRYSPYHQLRAGVAYPPLLLLTSTRDDRVHPGHARKMAAQLQALGQPAWLHERLEGGHAGSADPAQLAHQLALSYSFLWRHLGGPPGPR</sequence>
<evidence type="ECO:0000256" key="2">
    <source>
        <dbReference type="ARBA" id="ARBA00022801"/>
    </source>
</evidence>
<gene>
    <name evidence="7" type="ORF">G3A44_00025</name>
</gene>
<feature type="compositionally biased region" description="Low complexity" evidence="4">
    <location>
        <begin position="42"/>
        <end position="59"/>
    </location>
</feature>
<comment type="caution">
    <text evidence="7">The sequence shown here is derived from an EMBL/GenBank/DDBJ whole genome shotgun (WGS) entry which is preliminary data.</text>
</comment>
<dbReference type="InterPro" id="IPR051167">
    <property type="entry name" value="Prolyl_oligopep/macrocyclase"/>
</dbReference>
<evidence type="ECO:0000256" key="3">
    <source>
        <dbReference type="ARBA" id="ARBA00022825"/>
    </source>
</evidence>
<evidence type="ECO:0000259" key="6">
    <source>
        <dbReference type="Pfam" id="PF02897"/>
    </source>
</evidence>
<dbReference type="AlphaFoldDB" id="A0A7C9PE72"/>
<feature type="region of interest" description="Disordered" evidence="4">
    <location>
        <begin position="40"/>
        <end position="68"/>
    </location>
</feature>
<dbReference type="Gene3D" id="2.130.10.120">
    <property type="entry name" value="Prolyl oligopeptidase, N-terminal domain"/>
    <property type="match status" value="1"/>
</dbReference>
<dbReference type="InterPro" id="IPR023302">
    <property type="entry name" value="Pept_S9A_N"/>
</dbReference>
<reference evidence="7 8" key="1">
    <citation type="submission" date="2020-02" db="EMBL/GenBank/DDBJ databases">
        <title>Ideonella bacterium strain TBM-1.</title>
        <authorList>
            <person name="Chen W.-M."/>
        </authorList>
    </citation>
    <scope>NUCLEOTIDE SEQUENCE [LARGE SCALE GENOMIC DNA]</scope>
    <source>
        <strain evidence="7 8">TBM-1</strain>
    </source>
</reference>
<dbReference type="SUPFAM" id="SSF53474">
    <property type="entry name" value="alpha/beta-Hydrolases"/>
    <property type="match status" value="1"/>
</dbReference>
<dbReference type="InterPro" id="IPR002470">
    <property type="entry name" value="Peptidase_S9A"/>
</dbReference>
<dbReference type="RefSeq" id="WP_163455442.1">
    <property type="nucleotide sequence ID" value="NZ_JAAGOH010000001.1"/>
</dbReference>
<dbReference type="GO" id="GO:0070012">
    <property type="term" value="F:oligopeptidase activity"/>
    <property type="evidence" value="ECO:0007669"/>
    <property type="project" value="TreeGrafter"/>
</dbReference>
<evidence type="ECO:0000313" key="7">
    <source>
        <dbReference type="EMBL" id="NDY89573.1"/>
    </source>
</evidence>
<dbReference type="InterPro" id="IPR029058">
    <property type="entry name" value="AB_hydrolase_fold"/>
</dbReference>
<dbReference type="PRINTS" id="PR00862">
    <property type="entry name" value="PROLIGOPTASE"/>
</dbReference>
<name>A0A7C9PE72_9BURK</name>
<keyword evidence="8" id="KW-1185">Reference proteome</keyword>
<dbReference type="GO" id="GO:0004252">
    <property type="term" value="F:serine-type endopeptidase activity"/>
    <property type="evidence" value="ECO:0007669"/>
    <property type="project" value="InterPro"/>
</dbReference>
<dbReference type="PANTHER" id="PTHR42881:SF13">
    <property type="entry name" value="PROLYL ENDOPEPTIDASE"/>
    <property type="match status" value="1"/>
</dbReference>
<evidence type="ECO:0000256" key="1">
    <source>
        <dbReference type="ARBA" id="ARBA00022670"/>
    </source>
</evidence>
<dbReference type="InterPro" id="IPR006311">
    <property type="entry name" value="TAT_signal"/>
</dbReference>